<gene>
    <name evidence="3" type="ORF">SAMN04490356_0127</name>
</gene>
<feature type="transmembrane region" description="Helical" evidence="1">
    <location>
        <begin position="119"/>
        <end position="138"/>
    </location>
</feature>
<feature type="domain" description="SPW repeat-containing integral membrane" evidence="2">
    <location>
        <begin position="34"/>
        <end position="131"/>
    </location>
</feature>
<organism evidence="3 4">
    <name type="scientific">Streptomyces melanosporofaciens</name>
    <dbReference type="NCBI Taxonomy" id="67327"/>
    <lineage>
        <taxon>Bacteria</taxon>
        <taxon>Bacillati</taxon>
        <taxon>Actinomycetota</taxon>
        <taxon>Actinomycetes</taxon>
        <taxon>Kitasatosporales</taxon>
        <taxon>Streptomycetaceae</taxon>
        <taxon>Streptomyces</taxon>
        <taxon>Streptomyces violaceusniger group</taxon>
    </lineage>
</organism>
<feature type="transmembrane region" description="Helical" evidence="1">
    <location>
        <begin position="88"/>
        <end position="107"/>
    </location>
</feature>
<evidence type="ECO:0000259" key="2">
    <source>
        <dbReference type="Pfam" id="PF03779"/>
    </source>
</evidence>
<keyword evidence="1" id="KW-1133">Transmembrane helix</keyword>
<evidence type="ECO:0000313" key="4">
    <source>
        <dbReference type="Proteomes" id="UP000198609"/>
    </source>
</evidence>
<reference evidence="4" key="1">
    <citation type="submission" date="2016-10" db="EMBL/GenBank/DDBJ databases">
        <authorList>
            <person name="Varghese N."/>
            <person name="Submissions S."/>
        </authorList>
    </citation>
    <scope>NUCLEOTIDE SEQUENCE [LARGE SCALE GENOMIC DNA]</scope>
    <source>
        <strain evidence="4">DSM 40318</strain>
    </source>
</reference>
<evidence type="ECO:0000313" key="3">
    <source>
        <dbReference type="EMBL" id="SEB29971.1"/>
    </source>
</evidence>
<dbReference type="Proteomes" id="UP000198609">
    <property type="component" value="Unassembled WGS sequence"/>
</dbReference>
<feature type="transmembrane region" description="Helical" evidence="1">
    <location>
        <begin position="32"/>
        <end position="51"/>
    </location>
</feature>
<protein>
    <submittedName>
        <fullName evidence="3">SPW repeat-containing protein</fullName>
    </submittedName>
</protein>
<keyword evidence="4" id="KW-1185">Reference proteome</keyword>
<dbReference type="InterPro" id="IPR005530">
    <property type="entry name" value="SPW"/>
</dbReference>
<dbReference type="EMBL" id="FNST01000001">
    <property type="protein sequence ID" value="SEB29971.1"/>
    <property type="molecule type" value="Genomic_DNA"/>
</dbReference>
<proteinExistence type="predicted"/>
<keyword evidence="1" id="KW-0472">Membrane</keyword>
<dbReference type="AlphaFoldDB" id="A0A1H4I7L9"/>
<feature type="transmembrane region" description="Helical" evidence="1">
    <location>
        <begin position="57"/>
        <end position="76"/>
    </location>
</feature>
<sequence length="147" mass="15471">MTTHGSRIEEHPDLMELRARYERAATTPQARAVEGLTLLAGLYLAISPWVVGFSATTAGLTVNNLITGLAVAILALGFGSAYERTHGLGWVVAAIGVWTIITPWVVYGPSATAGTITSNVITGAVIFLLGLATSAFGMKGKTRTQQR</sequence>
<keyword evidence="1" id="KW-0812">Transmembrane</keyword>
<dbReference type="Pfam" id="PF03779">
    <property type="entry name" value="SPW"/>
    <property type="match status" value="1"/>
</dbReference>
<name>A0A1H4I7L9_STRMJ</name>
<accession>A0A1H4I7L9</accession>
<evidence type="ECO:0000256" key="1">
    <source>
        <dbReference type="SAM" id="Phobius"/>
    </source>
</evidence>
<dbReference type="RefSeq" id="WP_093459539.1">
    <property type="nucleotide sequence ID" value="NZ_FNST01000001.1"/>
</dbReference>